<comment type="caution">
    <text evidence="1">The sequence shown here is derived from an EMBL/GenBank/DDBJ whole genome shotgun (WGS) entry which is preliminary data.</text>
</comment>
<dbReference type="PROSITE" id="PS51257">
    <property type="entry name" value="PROKAR_LIPOPROTEIN"/>
    <property type="match status" value="1"/>
</dbReference>
<name>A0A1R1HZX1_9RHOO</name>
<keyword evidence="2" id="KW-1185">Reference proteome</keyword>
<evidence type="ECO:0000313" key="1">
    <source>
        <dbReference type="EMBL" id="OMG52048.1"/>
    </source>
</evidence>
<proteinExistence type="predicted"/>
<reference evidence="1 2" key="1">
    <citation type="submission" date="2016-10" db="EMBL/GenBank/DDBJ databases">
        <title>Alkaliphiles isolated from bioreactors.</title>
        <authorList>
            <person name="Salah Z."/>
            <person name="Rout S.P."/>
            <person name="Humphreys P.N."/>
        </authorList>
    </citation>
    <scope>NUCLEOTIDE SEQUENCE [LARGE SCALE GENOMIC DNA]</scope>
    <source>
        <strain evidence="1 2">ZS02</strain>
    </source>
</reference>
<evidence type="ECO:0000313" key="2">
    <source>
        <dbReference type="Proteomes" id="UP000187526"/>
    </source>
</evidence>
<protein>
    <recommendedName>
        <fullName evidence="3">Lipoprotein</fullName>
    </recommendedName>
</protein>
<accession>A0A1R1HZX1</accession>
<dbReference type="AlphaFoldDB" id="A0A1R1HZX1"/>
<sequence>MHRLTLPTLLAIILSGCYTPRQLEFESSMRSLISKGMSKVAAIESLSSAGFRCDGQTVFLGAKKGTVGCSRQRDNLFPPYACIERVEFVALGENSGITNINFGKIVCAGL</sequence>
<gene>
    <name evidence="1" type="ORF">BJN45_15435</name>
</gene>
<dbReference type="Proteomes" id="UP000187526">
    <property type="component" value="Unassembled WGS sequence"/>
</dbReference>
<evidence type="ECO:0008006" key="3">
    <source>
        <dbReference type="Google" id="ProtNLM"/>
    </source>
</evidence>
<organism evidence="1 2">
    <name type="scientific">Azonexus hydrophilus</name>
    <dbReference type="NCBI Taxonomy" id="418702"/>
    <lineage>
        <taxon>Bacteria</taxon>
        <taxon>Pseudomonadati</taxon>
        <taxon>Pseudomonadota</taxon>
        <taxon>Betaproteobacteria</taxon>
        <taxon>Rhodocyclales</taxon>
        <taxon>Azonexaceae</taxon>
        <taxon>Azonexus</taxon>
    </lineage>
</organism>
<dbReference type="EMBL" id="MTHD01000006">
    <property type="protein sequence ID" value="OMG52048.1"/>
    <property type="molecule type" value="Genomic_DNA"/>
</dbReference>
<dbReference type="STRING" id="418702.BJN45_15435"/>